<dbReference type="EMBL" id="ML735769">
    <property type="protein sequence ID" value="KAE8415339.1"/>
    <property type="molecule type" value="Genomic_DNA"/>
</dbReference>
<name>A0ABQ6WDV7_9EURO</name>
<gene>
    <name evidence="1" type="ORF">BDV36DRAFT_263220</name>
</gene>
<sequence length="74" mass="8540">MSTTSEFPLYQKTQCILKTIRSLTTETRHSEIWGTDLNHAEPRMVESIIQKFLQQHSIIPSLQVPKARYSLSGH</sequence>
<organism evidence="1 2">
    <name type="scientific">Aspergillus pseudocaelatus</name>
    <dbReference type="NCBI Taxonomy" id="1825620"/>
    <lineage>
        <taxon>Eukaryota</taxon>
        <taxon>Fungi</taxon>
        <taxon>Dikarya</taxon>
        <taxon>Ascomycota</taxon>
        <taxon>Pezizomycotina</taxon>
        <taxon>Eurotiomycetes</taxon>
        <taxon>Eurotiomycetidae</taxon>
        <taxon>Eurotiales</taxon>
        <taxon>Aspergillaceae</taxon>
        <taxon>Aspergillus</taxon>
        <taxon>Aspergillus subgen. Circumdati</taxon>
    </lineage>
</organism>
<protein>
    <submittedName>
        <fullName evidence="1">Uncharacterized protein</fullName>
    </submittedName>
</protein>
<keyword evidence="2" id="KW-1185">Reference proteome</keyword>
<accession>A0ABQ6WDV7</accession>
<dbReference type="Proteomes" id="UP000325395">
    <property type="component" value="Unassembled WGS sequence"/>
</dbReference>
<evidence type="ECO:0000313" key="1">
    <source>
        <dbReference type="EMBL" id="KAE8415339.1"/>
    </source>
</evidence>
<reference evidence="1 2" key="1">
    <citation type="submission" date="2019-04" db="EMBL/GenBank/DDBJ databases">
        <authorList>
            <consortium name="DOE Joint Genome Institute"/>
            <person name="Mondo S."/>
            <person name="Kjaerbolling I."/>
            <person name="Vesth T."/>
            <person name="Frisvad J.C."/>
            <person name="Nybo J.L."/>
            <person name="Theobald S."/>
            <person name="Kildgaard S."/>
            <person name="Isbrandt T."/>
            <person name="Kuo A."/>
            <person name="Sato A."/>
            <person name="Lyhne E.K."/>
            <person name="Kogle M.E."/>
            <person name="Wiebenga A."/>
            <person name="Kun R.S."/>
            <person name="Lubbers R.J."/>
            <person name="Makela M.R."/>
            <person name="Barry K."/>
            <person name="Chovatia M."/>
            <person name="Clum A."/>
            <person name="Daum C."/>
            <person name="Haridas S."/>
            <person name="He G."/>
            <person name="LaButti K."/>
            <person name="Lipzen A."/>
            <person name="Riley R."/>
            <person name="Salamov A."/>
            <person name="Simmons B.A."/>
            <person name="Magnuson J.K."/>
            <person name="Henrissat B."/>
            <person name="Mortensen U.H."/>
            <person name="Larsen T.O."/>
            <person name="Devries R.P."/>
            <person name="Grigoriev I.V."/>
            <person name="Machida M."/>
            <person name="Baker S.E."/>
            <person name="Andersen M.R."/>
            <person name="Cantor M.N."/>
            <person name="Hua S.X."/>
        </authorList>
    </citation>
    <scope>NUCLEOTIDE SEQUENCE [LARGE SCALE GENOMIC DNA]</scope>
    <source>
        <strain evidence="1 2">CBS 117616</strain>
    </source>
</reference>
<evidence type="ECO:0000313" key="2">
    <source>
        <dbReference type="Proteomes" id="UP000325395"/>
    </source>
</evidence>
<proteinExistence type="predicted"/>